<dbReference type="AlphaFoldDB" id="A0A1H9VPG9"/>
<evidence type="ECO:0000313" key="5">
    <source>
        <dbReference type="EMBL" id="SES23451.1"/>
    </source>
</evidence>
<evidence type="ECO:0000256" key="1">
    <source>
        <dbReference type="ARBA" id="ARBA00022670"/>
    </source>
</evidence>
<reference evidence="5 6" key="1">
    <citation type="submission" date="2016-10" db="EMBL/GenBank/DDBJ databases">
        <authorList>
            <person name="de Groot N.N."/>
        </authorList>
    </citation>
    <scope>NUCLEOTIDE SEQUENCE [LARGE SCALE GENOMIC DNA]</scope>
    <source>
        <strain evidence="5 6">DSM 18610</strain>
    </source>
</reference>
<evidence type="ECO:0000256" key="2">
    <source>
        <dbReference type="ARBA" id="ARBA00022801"/>
    </source>
</evidence>
<keyword evidence="1" id="KW-0645">Protease</keyword>
<dbReference type="Pfam" id="PF00082">
    <property type="entry name" value="Peptidase_S8"/>
    <property type="match status" value="1"/>
</dbReference>
<dbReference type="GO" id="GO:0006508">
    <property type="term" value="P:proteolysis"/>
    <property type="evidence" value="ECO:0007669"/>
    <property type="project" value="UniProtKB-KW"/>
</dbReference>
<dbReference type="GO" id="GO:0004252">
    <property type="term" value="F:serine-type endopeptidase activity"/>
    <property type="evidence" value="ECO:0007669"/>
    <property type="project" value="InterPro"/>
</dbReference>
<dbReference type="Proteomes" id="UP000199572">
    <property type="component" value="Unassembled WGS sequence"/>
</dbReference>
<dbReference type="EMBL" id="FOGG01000046">
    <property type="protein sequence ID" value="SES23451.1"/>
    <property type="molecule type" value="Genomic_DNA"/>
</dbReference>
<evidence type="ECO:0000256" key="3">
    <source>
        <dbReference type="ARBA" id="ARBA00022825"/>
    </source>
</evidence>
<evidence type="ECO:0000313" key="6">
    <source>
        <dbReference type="Proteomes" id="UP000199572"/>
    </source>
</evidence>
<dbReference type="CDD" id="cd04847">
    <property type="entry name" value="Peptidases_S8_Subtilisin_like_2"/>
    <property type="match status" value="1"/>
</dbReference>
<dbReference type="InterPro" id="IPR015500">
    <property type="entry name" value="Peptidase_S8_subtilisin-rel"/>
</dbReference>
<feature type="domain" description="Peptidase S8/S53" evidence="4">
    <location>
        <begin position="276"/>
        <end position="584"/>
    </location>
</feature>
<gene>
    <name evidence="5" type="ORF">SAMN04488023_14618</name>
</gene>
<keyword evidence="2" id="KW-0378">Hydrolase</keyword>
<protein>
    <submittedName>
        <fullName evidence="5">Subtilase family protein</fullName>
    </submittedName>
</protein>
<dbReference type="PRINTS" id="PR00723">
    <property type="entry name" value="SUBTILISIN"/>
</dbReference>
<dbReference type="SUPFAM" id="SSF52743">
    <property type="entry name" value="Subtilisin-like"/>
    <property type="match status" value="1"/>
</dbReference>
<evidence type="ECO:0000259" key="4">
    <source>
        <dbReference type="Pfam" id="PF00082"/>
    </source>
</evidence>
<dbReference type="Gene3D" id="3.40.50.200">
    <property type="entry name" value="Peptidase S8/S53 domain"/>
    <property type="match status" value="1"/>
</dbReference>
<sequence length="819" mass="92152">MSEKLSHVFFRNELEGTVAFKQRTRYGKKNEDEEQDEEETDEIDYTLKQESFADSRINFRAQRQRRIQNRNPALNVPVHQEYIEITFHSTFDSSFFSARYFRNFGLSPVSFNHLNTVVVFAITDLEKFRDFDRQIQLFINNDNPAENVNYNTDIKFIVDYHFFSRERILHFTQDKPHLVINLIDDPALFQQLILPVENRLIEYLNQNQVEFYADLSLGKIELLNAPVEIVKEIADNFDIIQSINSVSAGIVRPNRFNMPEISFGFTIVNADEDLPIIGVIDTGISNQNPLSEIIVNDNNFDLTGTSVVLDSVNHGTSVAGFAALGAQLIPNHIGNFRADARLLPIKVLDQAASHIPALEIIRLIRNAHEIYNVQIFTLTICYTEHKRYNDAASEYAFALDKLSQELNILIFISIANTHTDDLADLATGQIVGYPQHFESEISNLCAPAESMNNITIGAAADNLENNTLQRVSPGGTVPALYSRTFHIDWGHHSITRRKINKMLFKPDVCNYGGDFSPMLDPSATGLKVLSAIPGRFFEREAGSSYAAPLTANLAARLIKLYPSLAANMQTVKAMIINSAQFEIATGLFNLPITKRTHILGNGIPDAEICQYSSKDRITLILEDSIKPGDIKSYPIKLPGYLLDLDRKSALLRIEATLCFKFNPTKNNQVAYCPVHIAFGMFRNLPLQEYQLVADGPPRSVGINDNTSNQFTFNHSWSQDYYYKSKMLSNTQKIGFSISKAVLEEENCTFKIAVNSKLHKLLSAVDAAANNIEHSFSLVITIAESPVKGKNTGNLYNHILAENTMEIISDIENLEGDLEA</sequence>
<dbReference type="InterPro" id="IPR034074">
    <property type="entry name" value="Y4bN_pept_dom"/>
</dbReference>
<accession>A0A1H9VPG9</accession>
<dbReference type="InterPro" id="IPR000209">
    <property type="entry name" value="Peptidase_S8/S53_dom"/>
</dbReference>
<name>A0A1H9VPG9_9SPHI</name>
<dbReference type="InterPro" id="IPR036852">
    <property type="entry name" value="Peptidase_S8/S53_dom_sf"/>
</dbReference>
<organism evidence="5 6">
    <name type="scientific">Pedobacter rhizosphaerae</name>
    <dbReference type="NCBI Taxonomy" id="390241"/>
    <lineage>
        <taxon>Bacteria</taxon>
        <taxon>Pseudomonadati</taxon>
        <taxon>Bacteroidota</taxon>
        <taxon>Sphingobacteriia</taxon>
        <taxon>Sphingobacteriales</taxon>
        <taxon>Sphingobacteriaceae</taxon>
        <taxon>Pedobacter</taxon>
    </lineage>
</organism>
<keyword evidence="3" id="KW-0720">Serine protease</keyword>
<dbReference type="RefSeq" id="WP_090889033.1">
    <property type="nucleotide sequence ID" value="NZ_FOGG01000046.1"/>
</dbReference>
<proteinExistence type="predicted"/>
<keyword evidence="6" id="KW-1185">Reference proteome</keyword>
<dbReference type="STRING" id="390241.SAMN04488023_14618"/>
<dbReference type="OrthoDB" id="1100338at2"/>